<organism evidence="1 2">
    <name type="scientific">Marinobacter manganoxydans MnI7-9</name>
    <dbReference type="NCBI Taxonomy" id="1094979"/>
    <lineage>
        <taxon>Bacteria</taxon>
        <taxon>Pseudomonadati</taxon>
        <taxon>Pseudomonadota</taxon>
        <taxon>Gammaproteobacteria</taxon>
        <taxon>Pseudomonadales</taxon>
        <taxon>Marinobacteraceae</taxon>
        <taxon>Marinobacter</taxon>
    </lineage>
</organism>
<dbReference type="AlphaFoldDB" id="G6YPI4"/>
<proteinExistence type="predicted"/>
<gene>
    <name evidence="1" type="ORF">KYE_03265</name>
</gene>
<protein>
    <submittedName>
        <fullName evidence="1">Regulatory protein, MarR</fullName>
    </submittedName>
</protein>
<reference evidence="1 2" key="1">
    <citation type="journal article" date="2012" name="J. Bacteriol.">
        <title>Genome sequence of deep-sea manganese-oxidizing bacterium Marinobacter manganoxydans MnI7-9.</title>
        <authorList>
            <person name="Wang H."/>
            <person name="Li H."/>
            <person name="Shao Z."/>
            <person name="Liao S."/>
            <person name="Johnstone L."/>
            <person name="Rensing C."/>
            <person name="Wang G."/>
        </authorList>
    </citation>
    <scope>NUCLEOTIDE SEQUENCE [LARGE SCALE GENOMIC DNA]</scope>
    <source>
        <strain evidence="1 2">MnI7-9</strain>
    </source>
</reference>
<keyword evidence="2" id="KW-1185">Reference proteome</keyword>
<evidence type="ECO:0000313" key="2">
    <source>
        <dbReference type="Proteomes" id="UP000003208"/>
    </source>
</evidence>
<sequence length="77" mass="8807">MNGRIFSIRPNPYAAFLEGQIKRYQTAKSVVAEARSTITNDRNRAKLAELEKFYGMYHHSLNDLLEYLNAQASEVGK</sequence>
<dbReference type="EMBL" id="AGTR01000014">
    <property type="protein sequence ID" value="EHJ05824.1"/>
    <property type="molecule type" value="Genomic_DNA"/>
</dbReference>
<evidence type="ECO:0000313" key="1">
    <source>
        <dbReference type="EMBL" id="EHJ05824.1"/>
    </source>
</evidence>
<name>G6YPI4_9GAMM</name>
<accession>G6YPI4</accession>
<dbReference type="Proteomes" id="UP000003208">
    <property type="component" value="Unassembled WGS sequence"/>
</dbReference>